<gene>
    <name evidence="1" type="ORF">ACMD2_25365</name>
</gene>
<evidence type="ECO:0000313" key="2">
    <source>
        <dbReference type="Proteomes" id="UP000092600"/>
    </source>
</evidence>
<accession>A0A199UWP3</accession>
<dbReference type="AlphaFoldDB" id="A0A199UWP3"/>
<name>A0A199UWP3_ANACO</name>
<sequence>MAKGRMGMASALAVGGAIAQRGGEEVIKVLPLAQLADIPLMSTHGESMVRNQLKVLSSQGILQMQQHEGCPARSMSRGA</sequence>
<evidence type="ECO:0000313" key="1">
    <source>
        <dbReference type="EMBL" id="OAY69189.1"/>
    </source>
</evidence>
<dbReference type="Proteomes" id="UP000092600">
    <property type="component" value="Unassembled WGS sequence"/>
</dbReference>
<dbReference type="EMBL" id="LSRQ01004518">
    <property type="protein sequence ID" value="OAY69189.1"/>
    <property type="molecule type" value="Genomic_DNA"/>
</dbReference>
<organism evidence="1 2">
    <name type="scientific">Ananas comosus</name>
    <name type="common">Pineapple</name>
    <name type="synonym">Ananas ananas</name>
    <dbReference type="NCBI Taxonomy" id="4615"/>
    <lineage>
        <taxon>Eukaryota</taxon>
        <taxon>Viridiplantae</taxon>
        <taxon>Streptophyta</taxon>
        <taxon>Embryophyta</taxon>
        <taxon>Tracheophyta</taxon>
        <taxon>Spermatophyta</taxon>
        <taxon>Magnoliopsida</taxon>
        <taxon>Liliopsida</taxon>
        <taxon>Poales</taxon>
        <taxon>Bromeliaceae</taxon>
        <taxon>Bromelioideae</taxon>
        <taxon>Ananas</taxon>
    </lineage>
</organism>
<comment type="caution">
    <text evidence="1">The sequence shown here is derived from an EMBL/GenBank/DDBJ whole genome shotgun (WGS) entry which is preliminary data.</text>
</comment>
<proteinExistence type="predicted"/>
<reference evidence="1 2" key="1">
    <citation type="journal article" date="2016" name="DNA Res.">
        <title>The draft genome of MD-2 pineapple using hybrid error correction of long reads.</title>
        <authorList>
            <person name="Redwan R.M."/>
            <person name="Saidin A."/>
            <person name="Kumar S.V."/>
        </authorList>
    </citation>
    <scope>NUCLEOTIDE SEQUENCE [LARGE SCALE GENOMIC DNA]</scope>
    <source>
        <strain evidence="2">cv. MD2</strain>
        <tissue evidence="1">Leaf</tissue>
    </source>
</reference>
<protein>
    <submittedName>
        <fullName evidence="1">Uncharacterized protein</fullName>
    </submittedName>
</protein>